<sequence>MTSHPKDLTDEMIDAMATLPNVCHHVHLPLQSGSNEVLSRMNRKYTRERYLEIVGKLHAAMADVELTTDIIVGFPGETEEDFLQTLDMVRKVGYASAFTFQYSPRKGTRAATMEDQVPETVKHERLQRLNALQEQMAFQNNEQYVGKVGIVHVEDCDTRKDPVCYGKFSNFKMVYFSGTPELIGQYVPVRITNVRKNSLYGKMEETI</sequence>
<dbReference type="AlphaFoldDB" id="A0A645B4S1"/>
<dbReference type="PROSITE" id="PS50926">
    <property type="entry name" value="TRAM"/>
    <property type="match status" value="1"/>
</dbReference>
<keyword evidence="3" id="KW-0479">Metal-binding</keyword>
<dbReference type="GO" id="GO:0005829">
    <property type="term" value="C:cytosol"/>
    <property type="evidence" value="ECO:0007669"/>
    <property type="project" value="TreeGrafter"/>
</dbReference>
<dbReference type="Pfam" id="PF04055">
    <property type="entry name" value="Radical_SAM"/>
    <property type="match status" value="1"/>
</dbReference>
<keyword evidence="4" id="KW-0408">Iron</keyword>
<dbReference type="InterPro" id="IPR007197">
    <property type="entry name" value="rSAM"/>
</dbReference>
<evidence type="ECO:0000256" key="4">
    <source>
        <dbReference type="ARBA" id="ARBA00023004"/>
    </source>
</evidence>
<feature type="domain" description="Radical SAM core" evidence="7">
    <location>
        <begin position="1"/>
        <end position="139"/>
    </location>
</feature>
<keyword evidence="8" id="KW-0808">Transferase</keyword>
<organism evidence="8">
    <name type="scientific">bioreactor metagenome</name>
    <dbReference type="NCBI Taxonomy" id="1076179"/>
    <lineage>
        <taxon>unclassified sequences</taxon>
        <taxon>metagenomes</taxon>
        <taxon>ecological metagenomes</taxon>
    </lineage>
</organism>
<keyword evidence="1" id="KW-0004">4Fe-4S</keyword>
<dbReference type="PROSITE" id="PS51918">
    <property type="entry name" value="RADICAL_SAM"/>
    <property type="match status" value="1"/>
</dbReference>
<reference evidence="8" key="1">
    <citation type="submission" date="2019-08" db="EMBL/GenBank/DDBJ databases">
        <authorList>
            <person name="Kucharzyk K."/>
            <person name="Murdoch R.W."/>
            <person name="Higgins S."/>
            <person name="Loffler F."/>
        </authorList>
    </citation>
    <scope>NUCLEOTIDE SEQUENCE</scope>
</reference>
<dbReference type="InterPro" id="IPR023404">
    <property type="entry name" value="rSAM_horseshoe"/>
</dbReference>
<proteinExistence type="predicted"/>
<evidence type="ECO:0000256" key="2">
    <source>
        <dbReference type="ARBA" id="ARBA00022691"/>
    </source>
</evidence>
<keyword evidence="2" id="KW-0949">S-adenosyl-L-methionine</keyword>
<protein>
    <submittedName>
        <fullName evidence="8">tRNA-2-methylthio-N(6)-dimethylallyladenosine synthase</fullName>
        <ecNumber evidence="8">2.8.4.3</ecNumber>
    </submittedName>
</protein>
<feature type="domain" description="TRAM" evidence="6">
    <location>
        <begin position="142"/>
        <end position="205"/>
    </location>
</feature>
<keyword evidence="5" id="KW-0411">Iron-sulfur</keyword>
<dbReference type="PANTHER" id="PTHR43020">
    <property type="entry name" value="CDK5 REGULATORY SUBUNIT-ASSOCIATED PROTEIN 1"/>
    <property type="match status" value="1"/>
</dbReference>
<dbReference type="Gene3D" id="3.80.30.20">
    <property type="entry name" value="tm_1862 like domain"/>
    <property type="match status" value="1"/>
</dbReference>
<accession>A0A645B4S1</accession>
<evidence type="ECO:0000259" key="7">
    <source>
        <dbReference type="PROSITE" id="PS51918"/>
    </source>
</evidence>
<dbReference type="GO" id="GO:0046872">
    <property type="term" value="F:metal ion binding"/>
    <property type="evidence" value="ECO:0007669"/>
    <property type="project" value="UniProtKB-KW"/>
</dbReference>
<dbReference type="InterPro" id="IPR006638">
    <property type="entry name" value="Elp3/MiaA/NifB-like_rSAM"/>
</dbReference>
<evidence type="ECO:0000256" key="3">
    <source>
        <dbReference type="ARBA" id="ARBA00022723"/>
    </source>
</evidence>
<dbReference type="GO" id="GO:0035597">
    <property type="term" value="F:tRNA-2-methylthio-N(6)-dimethylallyladenosine(37) synthase activity"/>
    <property type="evidence" value="ECO:0007669"/>
    <property type="project" value="UniProtKB-EC"/>
</dbReference>
<evidence type="ECO:0000259" key="6">
    <source>
        <dbReference type="PROSITE" id="PS50926"/>
    </source>
</evidence>
<comment type="caution">
    <text evidence="8">The sequence shown here is derived from an EMBL/GenBank/DDBJ whole genome shotgun (WGS) entry which is preliminary data.</text>
</comment>
<dbReference type="PANTHER" id="PTHR43020:SF2">
    <property type="entry name" value="MITOCHONDRIAL TRNA METHYLTHIOTRANSFERASE CDK5RAP1"/>
    <property type="match status" value="1"/>
</dbReference>
<evidence type="ECO:0000256" key="5">
    <source>
        <dbReference type="ARBA" id="ARBA00023014"/>
    </source>
</evidence>
<dbReference type="SMART" id="SM00729">
    <property type="entry name" value="Elp3"/>
    <property type="match status" value="1"/>
</dbReference>
<evidence type="ECO:0000313" key="8">
    <source>
        <dbReference type="EMBL" id="MPM60435.1"/>
    </source>
</evidence>
<dbReference type="InterPro" id="IPR002792">
    <property type="entry name" value="TRAM_dom"/>
</dbReference>
<name>A0A645B4S1_9ZZZZ</name>
<dbReference type="InterPro" id="IPR058240">
    <property type="entry name" value="rSAM_sf"/>
</dbReference>
<gene>
    <name evidence="8" type="primary">miaB_36</name>
    <name evidence="8" type="ORF">SDC9_107286</name>
</gene>
<dbReference type="EC" id="2.8.4.3" evidence="8"/>
<dbReference type="SUPFAM" id="SSF102114">
    <property type="entry name" value="Radical SAM enzymes"/>
    <property type="match status" value="1"/>
</dbReference>
<evidence type="ECO:0000256" key="1">
    <source>
        <dbReference type="ARBA" id="ARBA00022485"/>
    </source>
</evidence>
<dbReference type="Pfam" id="PF01938">
    <property type="entry name" value="TRAM"/>
    <property type="match status" value="1"/>
</dbReference>
<dbReference type="EMBL" id="VSSQ01017801">
    <property type="protein sequence ID" value="MPM60435.1"/>
    <property type="molecule type" value="Genomic_DNA"/>
</dbReference>
<dbReference type="GO" id="GO:0051539">
    <property type="term" value="F:4 iron, 4 sulfur cluster binding"/>
    <property type="evidence" value="ECO:0007669"/>
    <property type="project" value="UniProtKB-KW"/>
</dbReference>